<accession>A0A6V8HTU4</accession>
<gene>
    <name evidence="1" type="ORF">TCE0_060f19346</name>
</gene>
<proteinExistence type="predicted"/>
<protein>
    <submittedName>
        <fullName evidence="1">Uncharacterized protein</fullName>
    </submittedName>
</protein>
<reference evidence="2" key="1">
    <citation type="journal article" date="2015" name="Genome Announc.">
        <title>Draft genome sequence of Talaromyces cellulolyticus strain Y-94, a source of lignocellulosic biomass-degrading enzymes.</title>
        <authorList>
            <person name="Fujii T."/>
            <person name="Koike H."/>
            <person name="Sawayama S."/>
            <person name="Yano S."/>
            <person name="Inoue H."/>
        </authorList>
    </citation>
    <scope>NUCLEOTIDE SEQUENCE [LARGE SCALE GENOMIC DNA]</scope>
    <source>
        <strain evidence="2">Y-94</strain>
    </source>
</reference>
<organism evidence="1 2">
    <name type="scientific">Talaromyces pinophilus</name>
    <name type="common">Penicillium pinophilum</name>
    <dbReference type="NCBI Taxonomy" id="128442"/>
    <lineage>
        <taxon>Eukaryota</taxon>
        <taxon>Fungi</taxon>
        <taxon>Dikarya</taxon>
        <taxon>Ascomycota</taxon>
        <taxon>Pezizomycotina</taxon>
        <taxon>Eurotiomycetes</taxon>
        <taxon>Eurotiomycetidae</taxon>
        <taxon>Eurotiales</taxon>
        <taxon>Trichocomaceae</taxon>
        <taxon>Talaromyces</taxon>
        <taxon>Talaromyces sect. Talaromyces</taxon>
    </lineage>
</organism>
<evidence type="ECO:0000313" key="1">
    <source>
        <dbReference type="EMBL" id="GAM44041.1"/>
    </source>
</evidence>
<evidence type="ECO:0000313" key="2">
    <source>
        <dbReference type="Proteomes" id="UP000053095"/>
    </source>
</evidence>
<dbReference type="Proteomes" id="UP000053095">
    <property type="component" value="Unassembled WGS sequence"/>
</dbReference>
<sequence>MGTLSPDFGGYHIDVAGRRKYNITVDLVVSQPWNLVEAEKIPPTGATRHRTSKRYSQNGVRMFPEPVLMDNARTCPIASGTVPAIFRHVPQPPCIVDFMHVATLVQEVIIVHRTEVNWISESEYLTYCG</sequence>
<name>A0A6V8HTU4_TALPI</name>
<dbReference type="EMBL" id="DF933856">
    <property type="protein sequence ID" value="GAM44041.1"/>
    <property type="molecule type" value="Genomic_DNA"/>
</dbReference>
<keyword evidence="2" id="KW-1185">Reference proteome</keyword>
<dbReference type="AlphaFoldDB" id="A0A6V8HTU4"/>
<comment type="caution">
    <text evidence="1">The sequence shown here is derived from an EMBL/GenBank/DDBJ whole genome shotgun (WGS) entry which is preliminary data.</text>
</comment>